<evidence type="ECO:0000313" key="1">
    <source>
        <dbReference type="EMBL" id="KAK3386988.1"/>
    </source>
</evidence>
<gene>
    <name evidence="1" type="ORF">B0H63DRAFT_558583</name>
</gene>
<reference evidence="1" key="2">
    <citation type="submission" date="2023-06" db="EMBL/GenBank/DDBJ databases">
        <authorList>
            <consortium name="Lawrence Berkeley National Laboratory"/>
            <person name="Haridas S."/>
            <person name="Hensen N."/>
            <person name="Bonometti L."/>
            <person name="Westerberg I."/>
            <person name="Brannstrom I.O."/>
            <person name="Guillou S."/>
            <person name="Cros-Aarteil S."/>
            <person name="Calhoun S."/>
            <person name="Kuo A."/>
            <person name="Mondo S."/>
            <person name="Pangilinan J."/>
            <person name="Riley R."/>
            <person name="LaButti K."/>
            <person name="Andreopoulos B."/>
            <person name="Lipzen A."/>
            <person name="Chen C."/>
            <person name="Yanf M."/>
            <person name="Daum C."/>
            <person name="Ng V."/>
            <person name="Clum A."/>
            <person name="Steindorff A."/>
            <person name="Ohm R."/>
            <person name="Martin F."/>
            <person name="Silar P."/>
            <person name="Natvig D."/>
            <person name="Lalanne C."/>
            <person name="Gautier V."/>
            <person name="Ament-velasquez S.L."/>
            <person name="Kruys A."/>
            <person name="Hutchinson M.I."/>
            <person name="Powell A.J."/>
            <person name="Barry K."/>
            <person name="Miller A.N."/>
            <person name="Grigoriev I.V."/>
            <person name="Debuchy R."/>
            <person name="Gladieux P."/>
            <person name="Thoren M.H."/>
            <person name="Johannesson H."/>
        </authorList>
    </citation>
    <scope>NUCLEOTIDE SEQUENCE</scope>
    <source>
        <strain evidence="1">CBS 232.78</strain>
    </source>
</reference>
<keyword evidence="2" id="KW-1185">Reference proteome</keyword>
<accession>A0AAE0NSM6</accession>
<comment type="caution">
    <text evidence="1">The sequence shown here is derived from an EMBL/GenBank/DDBJ whole genome shotgun (WGS) entry which is preliminary data.</text>
</comment>
<dbReference type="EMBL" id="JAULSW010000003">
    <property type="protein sequence ID" value="KAK3386988.1"/>
    <property type="molecule type" value="Genomic_DNA"/>
</dbReference>
<name>A0AAE0NSM6_9PEZI</name>
<protein>
    <submittedName>
        <fullName evidence="1">Uncharacterized protein</fullName>
    </submittedName>
</protein>
<proteinExistence type="predicted"/>
<evidence type="ECO:0000313" key="2">
    <source>
        <dbReference type="Proteomes" id="UP001285441"/>
    </source>
</evidence>
<reference evidence="1" key="1">
    <citation type="journal article" date="2023" name="Mol. Phylogenet. Evol.">
        <title>Genome-scale phylogeny and comparative genomics of the fungal order Sordariales.</title>
        <authorList>
            <person name="Hensen N."/>
            <person name="Bonometti L."/>
            <person name="Westerberg I."/>
            <person name="Brannstrom I.O."/>
            <person name="Guillou S."/>
            <person name="Cros-Aarteil S."/>
            <person name="Calhoun S."/>
            <person name="Haridas S."/>
            <person name="Kuo A."/>
            <person name="Mondo S."/>
            <person name="Pangilinan J."/>
            <person name="Riley R."/>
            <person name="LaButti K."/>
            <person name="Andreopoulos B."/>
            <person name="Lipzen A."/>
            <person name="Chen C."/>
            <person name="Yan M."/>
            <person name="Daum C."/>
            <person name="Ng V."/>
            <person name="Clum A."/>
            <person name="Steindorff A."/>
            <person name="Ohm R.A."/>
            <person name="Martin F."/>
            <person name="Silar P."/>
            <person name="Natvig D.O."/>
            <person name="Lalanne C."/>
            <person name="Gautier V."/>
            <person name="Ament-Velasquez S.L."/>
            <person name="Kruys A."/>
            <person name="Hutchinson M.I."/>
            <person name="Powell A.J."/>
            <person name="Barry K."/>
            <person name="Miller A.N."/>
            <person name="Grigoriev I.V."/>
            <person name="Debuchy R."/>
            <person name="Gladieux P."/>
            <person name="Hiltunen Thoren M."/>
            <person name="Johannesson H."/>
        </authorList>
    </citation>
    <scope>NUCLEOTIDE SEQUENCE</scope>
    <source>
        <strain evidence="1">CBS 232.78</strain>
    </source>
</reference>
<dbReference type="AlphaFoldDB" id="A0AAE0NSM6"/>
<dbReference type="Proteomes" id="UP001285441">
    <property type="component" value="Unassembled WGS sequence"/>
</dbReference>
<organism evidence="1 2">
    <name type="scientific">Podospora didyma</name>
    <dbReference type="NCBI Taxonomy" id="330526"/>
    <lineage>
        <taxon>Eukaryota</taxon>
        <taxon>Fungi</taxon>
        <taxon>Dikarya</taxon>
        <taxon>Ascomycota</taxon>
        <taxon>Pezizomycotina</taxon>
        <taxon>Sordariomycetes</taxon>
        <taxon>Sordariomycetidae</taxon>
        <taxon>Sordariales</taxon>
        <taxon>Podosporaceae</taxon>
        <taxon>Podospora</taxon>
    </lineage>
</organism>
<sequence length="89" mass="9574">MSSRAGTVGIVYFWLSARSSTYLCANLPQPNLTLPRPLVPGYAIGGVMGWDVMAWRAPGSGAQLGRSREIGLMTLGAASYRLTPDWRSS</sequence>